<dbReference type="AlphaFoldDB" id="A0A9D9N8K8"/>
<comment type="caution">
    <text evidence="1">The sequence shown here is derived from an EMBL/GenBank/DDBJ whole genome shotgun (WGS) entry which is preliminary data.</text>
</comment>
<evidence type="ECO:0000313" key="1">
    <source>
        <dbReference type="EMBL" id="MBO8464030.1"/>
    </source>
</evidence>
<dbReference type="InterPro" id="IPR011990">
    <property type="entry name" value="TPR-like_helical_dom_sf"/>
</dbReference>
<dbReference type="Proteomes" id="UP000823618">
    <property type="component" value="Unassembled WGS sequence"/>
</dbReference>
<accession>A0A9D9N8K8</accession>
<evidence type="ECO:0008006" key="3">
    <source>
        <dbReference type="Google" id="ProtNLM"/>
    </source>
</evidence>
<sequence length="297" mass="35158">MNKGIGSFLWNVIEEKKIRKGTLCKGIISQSELSKIFIQVRIPNYFIMERLLDRLGISTEQFDYLLPQKDYELCQLRYKIEKELQQENGQKVRELLEEYEIIASKNNIHKQYIYSIYGIVSWIDGKQEEALRWLKKSIECTMPDGFEPQGIIATEEIKLLILFEKLNYEYGEQTKKKQKRYVLFLQSMKEYVEKNIEDEKVKASIYPKITNDLIKFQIQRKQYESAAKLCKDTIELLTNHFMLQGLLGQIKLLVQIYENVEVAEEEKHKMHQIYNGLSTLFQTTFLRVCFSNSFGVK</sequence>
<dbReference type="Gene3D" id="1.25.40.10">
    <property type="entry name" value="Tetratricopeptide repeat domain"/>
    <property type="match status" value="1"/>
</dbReference>
<name>A0A9D9N8K8_9FIRM</name>
<gene>
    <name evidence="1" type="ORF">IAC13_08875</name>
</gene>
<dbReference type="EMBL" id="JADIML010000251">
    <property type="protein sequence ID" value="MBO8464030.1"/>
    <property type="molecule type" value="Genomic_DNA"/>
</dbReference>
<evidence type="ECO:0000313" key="2">
    <source>
        <dbReference type="Proteomes" id="UP000823618"/>
    </source>
</evidence>
<reference evidence="1" key="2">
    <citation type="journal article" date="2021" name="PeerJ">
        <title>Extensive microbial diversity within the chicken gut microbiome revealed by metagenomics and culture.</title>
        <authorList>
            <person name="Gilroy R."/>
            <person name="Ravi A."/>
            <person name="Getino M."/>
            <person name="Pursley I."/>
            <person name="Horton D.L."/>
            <person name="Alikhan N.F."/>
            <person name="Baker D."/>
            <person name="Gharbi K."/>
            <person name="Hall N."/>
            <person name="Watson M."/>
            <person name="Adriaenssens E.M."/>
            <person name="Foster-Nyarko E."/>
            <person name="Jarju S."/>
            <person name="Secka A."/>
            <person name="Antonio M."/>
            <person name="Oren A."/>
            <person name="Chaudhuri R.R."/>
            <person name="La Ragione R."/>
            <person name="Hildebrand F."/>
            <person name="Pallen M.J."/>
        </authorList>
    </citation>
    <scope>NUCLEOTIDE SEQUENCE</scope>
    <source>
        <strain evidence="1">E3-2379</strain>
    </source>
</reference>
<reference evidence="1" key="1">
    <citation type="submission" date="2020-10" db="EMBL/GenBank/DDBJ databases">
        <authorList>
            <person name="Gilroy R."/>
        </authorList>
    </citation>
    <scope>NUCLEOTIDE SEQUENCE</scope>
    <source>
        <strain evidence="1">E3-2379</strain>
    </source>
</reference>
<protein>
    <recommendedName>
        <fullName evidence="3">HTH cro/C1-type domain-containing protein</fullName>
    </recommendedName>
</protein>
<proteinExistence type="predicted"/>
<organism evidence="1 2">
    <name type="scientific">Candidatus Scybalomonas excrementavium</name>
    <dbReference type="NCBI Taxonomy" id="2840943"/>
    <lineage>
        <taxon>Bacteria</taxon>
        <taxon>Bacillati</taxon>
        <taxon>Bacillota</taxon>
        <taxon>Clostridia</taxon>
        <taxon>Lachnospirales</taxon>
        <taxon>Lachnospiraceae</taxon>
        <taxon>Lachnospiraceae incertae sedis</taxon>
        <taxon>Candidatus Scybalomonas</taxon>
    </lineage>
</organism>